<dbReference type="PANTHER" id="PTHR15256:SF6">
    <property type="entry name" value="INTEGRAL MEMBRANE PROTEIN DGCR2_IDD"/>
    <property type="match status" value="1"/>
</dbReference>
<evidence type="ECO:0000256" key="1">
    <source>
        <dbReference type="SAM" id="Phobius"/>
    </source>
</evidence>
<evidence type="ECO:0008006" key="4">
    <source>
        <dbReference type="Google" id="ProtNLM"/>
    </source>
</evidence>
<dbReference type="EMBL" id="CAXLJM020000124">
    <property type="protein sequence ID" value="CAL8138746.1"/>
    <property type="molecule type" value="Genomic_DNA"/>
</dbReference>
<gene>
    <name evidence="2" type="ORF">ODALV1_LOCUS27512</name>
</gene>
<name>A0ABP1RYQ6_9HEXA</name>
<evidence type="ECO:0000313" key="3">
    <source>
        <dbReference type="Proteomes" id="UP001642540"/>
    </source>
</evidence>
<dbReference type="Proteomes" id="UP001642540">
    <property type="component" value="Unassembled WGS sequence"/>
</dbReference>
<keyword evidence="1" id="KW-0812">Transmembrane</keyword>
<sequence length="162" mass="18288">MDHFGFGVLATPSGDDLSGFEEEYRRSKGKYKHCIDINQKLIPHGVHYAPESDQCCTCDDGEPKWCKAVLCEPPEDCKSFKVGRSCCDFICMDKDDPIKPILGGPYLPRPRPEAIPAEVEDFLPKVGIGAAMVVLSMLLFLFFLYRRRQHRIHGEPISQSIK</sequence>
<comment type="caution">
    <text evidence="2">The sequence shown here is derived from an EMBL/GenBank/DDBJ whole genome shotgun (WGS) entry which is preliminary data.</text>
</comment>
<dbReference type="InterPro" id="IPR042378">
    <property type="entry name" value="IDD"/>
</dbReference>
<feature type="transmembrane region" description="Helical" evidence="1">
    <location>
        <begin position="126"/>
        <end position="145"/>
    </location>
</feature>
<dbReference type="PANTHER" id="PTHR15256">
    <property type="entry name" value="INTEGRAL MEMBRANE PROTEIN DGCR2/IDD"/>
    <property type="match status" value="1"/>
</dbReference>
<proteinExistence type="predicted"/>
<evidence type="ECO:0000313" key="2">
    <source>
        <dbReference type="EMBL" id="CAL8138746.1"/>
    </source>
</evidence>
<organism evidence="2 3">
    <name type="scientific">Orchesella dallaii</name>
    <dbReference type="NCBI Taxonomy" id="48710"/>
    <lineage>
        <taxon>Eukaryota</taxon>
        <taxon>Metazoa</taxon>
        <taxon>Ecdysozoa</taxon>
        <taxon>Arthropoda</taxon>
        <taxon>Hexapoda</taxon>
        <taxon>Collembola</taxon>
        <taxon>Entomobryomorpha</taxon>
        <taxon>Entomobryoidea</taxon>
        <taxon>Orchesellidae</taxon>
        <taxon>Orchesellinae</taxon>
        <taxon>Orchesella</taxon>
    </lineage>
</organism>
<protein>
    <recommendedName>
        <fullName evidence="4">Integral membrane protein DGCR2/IDD</fullName>
    </recommendedName>
</protein>
<keyword evidence="3" id="KW-1185">Reference proteome</keyword>
<keyword evidence="1" id="KW-1133">Transmembrane helix</keyword>
<keyword evidence="1" id="KW-0472">Membrane</keyword>
<reference evidence="2 3" key="1">
    <citation type="submission" date="2024-08" db="EMBL/GenBank/DDBJ databases">
        <authorList>
            <person name="Cucini C."/>
            <person name="Frati F."/>
        </authorList>
    </citation>
    <scope>NUCLEOTIDE SEQUENCE [LARGE SCALE GENOMIC DNA]</scope>
</reference>
<accession>A0ABP1RYQ6</accession>